<organism evidence="2 3">
    <name type="scientific">Orbilia brochopaga</name>
    <dbReference type="NCBI Taxonomy" id="3140254"/>
    <lineage>
        <taxon>Eukaryota</taxon>
        <taxon>Fungi</taxon>
        <taxon>Dikarya</taxon>
        <taxon>Ascomycota</taxon>
        <taxon>Pezizomycotina</taxon>
        <taxon>Orbiliomycetes</taxon>
        <taxon>Orbiliales</taxon>
        <taxon>Orbiliaceae</taxon>
        <taxon>Orbilia</taxon>
    </lineage>
</organism>
<evidence type="ECO:0000313" key="3">
    <source>
        <dbReference type="Proteomes" id="UP001375240"/>
    </source>
</evidence>
<evidence type="ECO:0008006" key="4">
    <source>
        <dbReference type="Google" id="ProtNLM"/>
    </source>
</evidence>
<reference evidence="2 3" key="1">
    <citation type="submission" date="2019-10" db="EMBL/GenBank/DDBJ databases">
        <authorList>
            <person name="Palmer J.M."/>
        </authorList>
    </citation>
    <scope>NUCLEOTIDE SEQUENCE [LARGE SCALE GENOMIC DNA]</scope>
    <source>
        <strain evidence="2 3">TWF696</strain>
    </source>
</reference>
<sequence length="373" mass="42213">MSSPAPSIYHDPLPVDSDETDYDTYFDGGITSTAASLASQVTDYRYENGRRYHAYHAGSYWAPNDEAASTQEEIFHHVYLMRLHGDLFLAPIEKDGKPERILDLGTGNGNWCLDMAHAFPDTEIIGNDLSPIQPTYVPPNVSFEVDDFNDEWLFPANHFDFVHGRAMYGSVKDWDVLLKRVLRVLKPGGWWENVETMVEVLCDDGSLPYDCALLHWCRIMQEACEASGATFRVASNMKKWCEEAGFVEITEKAFKIPIGPWPRDKHDKLVGSFNLANMLQAVEGFSLHLLTKFGNMNAQQVYELVEKVRADMKNKKYHSYFRLFVCYARKPEKEEESRPPSRGSTIVPQGQPAYSGGETDCGSIAEETEGHDD</sequence>
<feature type="region of interest" description="Disordered" evidence="1">
    <location>
        <begin position="331"/>
        <end position="373"/>
    </location>
</feature>
<dbReference type="AlphaFoldDB" id="A0AAV9VBN7"/>
<evidence type="ECO:0000313" key="2">
    <source>
        <dbReference type="EMBL" id="KAK6359273.1"/>
    </source>
</evidence>
<keyword evidence="3" id="KW-1185">Reference proteome</keyword>
<evidence type="ECO:0000256" key="1">
    <source>
        <dbReference type="SAM" id="MobiDB-lite"/>
    </source>
</evidence>
<dbReference type="GO" id="GO:0008168">
    <property type="term" value="F:methyltransferase activity"/>
    <property type="evidence" value="ECO:0007669"/>
    <property type="project" value="TreeGrafter"/>
</dbReference>
<gene>
    <name evidence="2" type="ORF">TWF696_000436</name>
</gene>
<protein>
    <recommendedName>
        <fullName evidence="4">S-adenosyl-L-methionine-dependent methyltransferase</fullName>
    </recommendedName>
</protein>
<dbReference type="InterPro" id="IPR029063">
    <property type="entry name" value="SAM-dependent_MTases_sf"/>
</dbReference>
<name>A0AAV9VBN7_9PEZI</name>
<dbReference type="Gene3D" id="3.40.50.150">
    <property type="entry name" value="Vaccinia Virus protein VP39"/>
    <property type="match status" value="1"/>
</dbReference>
<dbReference type="Pfam" id="PF13489">
    <property type="entry name" value="Methyltransf_23"/>
    <property type="match status" value="1"/>
</dbReference>
<comment type="caution">
    <text evidence="2">The sequence shown here is derived from an EMBL/GenBank/DDBJ whole genome shotgun (WGS) entry which is preliminary data.</text>
</comment>
<dbReference type="EMBL" id="JAVHNQ010000001">
    <property type="protein sequence ID" value="KAK6359273.1"/>
    <property type="molecule type" value="Genomic_DNA"/>
</dbReference>
<dbReference type="Proteomes" id="UP001375240">
    <property type="component" value="Unassembled WGS sequence"/>
</dbReference>
<proteinExistence type="predicted"/>
<dbReference type="PANTHER" id="PTHR43591">
    <property type="entry name" value="METHYLTRANSFERASE"/>
    <property type="match status" value="1"/>
</dbReference>
<accession>A0AAV9VBN7</accession>
<dbReference type="PANTHER" id="PTHR43591:SF24">
    <property type="entry name" value="2-METHOXY-6-POLYPRENYL-1,4-BENZOQUINOL METHYLASE, MITOCHONDRIAL"/>
    <property type="match status" value="1"/>
</dbReference>
<dbReference type="CDD" id="cd02440">
    <property type="entry name" value="AdoMet_MTases"/>
    <property type="match status" value="1"/>
</dbReference>
<dbReference type="SUPFAM" id="SSF53335">
    <property type="entry name" value="S-adenosyl-L-methionine-dependent methyltransferases"/>
    <property type="match status" value="1"/>
</dbReference>